<feature type="transmembrane region" description="Helical" evidence="1">
    <location>
        <begin position="45"/>
        <end position="72"/>
    </location>
</feature>
<dbReference type="Proteomes" id="UP000286434">
    <property type="component" value="Unassembled WGS sequence"/>
</dbReference>
<evidence type="ECO:0000313" key="5">
    <source>
        <dbReference type="Proteomes" id="UP000286434"/>
    </source>
</evidence>
<organism evidence="2 4">
    <name type="scientific">Anoxybacillus flavithermus</name>
    <dbReference type="NCBI Taxonomy" id="33934"/>
    <lineage>
        <taxon>Bacteria</taxon>
        <taxon>Bacillati</taxon>
        <taxon>Bacillota</taxon>
        <taxon>Bacilli</taxon>
        <taxon>Bacillales</taxon>
        <taxon>Anoxybacillaceae</taxon>
        <taxon>Anoxybacillus</taxon>
    </lineage>
</organism>
<feature type="transmembrane region" description="Helical" evidence="1">
    <location>
        <begin position="130"/>
        <end position="153"/>
    </location>
</feature>
<dbReference type="Pfam" id="PF12679">
    <property type="entry name" value="ABC2_membrane_2"/>
    <property type="match status" value="1"/>
</dbReference>
<gene>
    <name evidence="3" type="ORF">EA138_06475</name>
    <name evidence="2" type="ORF">TAF16_0480</name>
</gene>
<keyword evidence="4" id="KW-1185">Reference proteome</keyword>
<evidence type="ECO:0000256" key="1">
    <source>
        <dbReference type="SAM" id="Phobius"/>
    </source>
</evidence>
<evidence type="ECO:0000313" key="2">
    <source>
        <dbReference type="EMBL" id="OAO81846.1"/>
    </source>
</evidence>
<feature type="transmembrane region" description="Helical" evidence="1">
    <location>
        <begin position="16"/>
        <end position="33"/>
    </location>
</feature>
<protein>
    <submittedName>
        <fullName evidence="3">Copper ABC transporter permease</fullName>
    </submittedName>
    <submittedName>
        <fullName evidence="2">Nitrous oxide reductase maturation transmembrane protein NosY</fullName>
    </submittedName>
</protein>
<dbReference type="RefSeq" id="WP_064213992.1">
    <property type="nucleotide sequence ID" value="NZ_CP021838.1"/>
</dbReference>
<proteinExistence type="predicted"/>
<comment type="caution">
    <text evidence="2">The sequence shown here is derived from an EMBL/GenBank/DDBJ whole genome shotgun (WGS) entry which is preliminary data.</text>
</comment>
<keyword evidence="1 2" id="KW-0812">Transmembrane</keyword>
<keyword evidence="1" id="KW-1133">Transmembrane helix</keyword>
<dbReference type="GO" id="GO:0140359">
    <property type="term" value="F:ABC-type transporter activity"/>
    <property type="evidence" value="ECO:0007669"/>
    <property type="project" value="InterPro"/>
</dbReference>
<dbReference type="AlphaFoldDB" id="A0A178TJV3"/>
<accession>A0A178TJV3</accession>
<feature type="transmembrane region" description="Helical" evidence="1">
    <location>
        <begin position="93"/>
        <end position="118"/>
    </location>
</feature>
<evidence type="ECO:0000313" key="3">
    <source>
        <dbReference type="EMBL" id="RWU13923.1"/>
    </source>
</evidence>
<feature type="transmembrane region" description="Helical" evidence="1">
    <location>
        <begin position="236"/>
        <end position="259"/>
    </location>
</feature>
<dbReference type="OrthoDB" id="2932044at2"/>
<keyword evidence="1" id="KW-0472">Membrane</keyword>
<dbReference type="GO" id="GO:0005886">
    <property type="term" value="C:plasma membrane"/>
    <property type="evidence" value="ECO:0007669"/>
    <property type="project" value="UniProtKB-SubCell"/>
</dbReference>
<name>A0A178TJV3_9BACL</name>
<evidence type="ECO:0000313" key="4">
    <source>
        <dbReference type="Proteomes" id="UP000078336"/>
    </source>
</evidence>
<dbReference type="EMBL" id="LUCQ01000040">
    <property type="protein sequence ID" value="OAO81846.1"/>
    <property type="molecule type" value="Genomic_DNA"/>
</dbReference>
<dbReference type="PATRIC" id="fig|33934.6.peg.540"/>
<reference evidence="2 4" key="1">
    <citation type="submission" date="2016-03" db="EMBL/GenBank/DDBJ databases">
        <title>Spore heat resistance.</title>
        <authorList>
            <person name="Boekhorst J."/>
            <person name="Berendsen E.M."/>
            <person name="Wells-Bennik M.H."/>
            <person name="Kuipers O.P."/>
        </authorList>
    </citation>
    <scope>NUCLEOTIDE SEQUENCE [LARGE SCALE GENOMIC DNA]</scope>
    <source>
        <strain evidence="2 4">AF16</strain>
    </source>
</reference>
<feature type="transmembrane region" description="Helical" evidence="1">
    <location>
        <begin position="165"/>
        <end position="185"/>
    </location>
</feature>
<dbReference type="EMBL" id="SBBW01000018">
    <property type="protein sequence ID" value="RWU13923.1"/>
    <property type="molecule type" value="Genomic_DNA"/>
</dbReference>
<reference evidence="3 5" key="2">
    <citation type="submission" date="2019-01" db="EMBL/GenBank/DDBJ databases">
        <title>Anoxybacillus flavithermus in powdered infant formula.</title>
        <authorList>
            <person name="Rhee M.S."/>
            <person name="Choi I.-G."/>
            <person name="Cho T.J."/>
            <person name="Park B."/>
        </authorList>
    </citation>
    <scope>NUCLEOTIDE SEQUENCE [LARGE SCALE GENOMIC DNA]</scope>
    <source>
        <strain evidence="3 5">FHS-PPAM212</strain>
    </source>
</reference>
<dbReference type="Proteomes" id="UP000078336">
    <property type="component" value="Unassembled WGS sequence"/>
</dbReference>
<sequence>MNFIWKEWLEISRGKAFWLFFILVVATSFSVFLNTKNLPVDEGFAVFLLTLFEMNIYVIPILCLFFASFAVMQEKEFKTLLMMMARSGSYGSFLWRKSVAVQTITIGMFLLSYFVLMIPVKFVFSFHATHFLSFLAAITVLIVIFNQIGLLLGSVCRTKIQLIGANLFVLFFFLYLYDFVLLYMLPNVTYDNVQSFALLYFLQPMHTLRFFLETSLGVFSLDYLSRTMEKFFSFPALTLVALNIVVWVGIVFFASVLFYRKGEQG</sequence>